<keyword evidence="9" id="KW-0804">Transcription</keyword>
<keyword evidence="4" id="KW-0677">Repeat</keyword>
<proteinExistence type="predicted"/>
<dbReference type="GO" id="GO:0001822">
    <property type="term" value="P:kidney development"/>
    <property type="evidence" value="ECO:0007669"/>
    <property type="project" value="UniProtKB-ARBA"/>
</dbReference>
<dbReference type="Gene3D" id="3.30.160.60">
    <property type="entry name" value="Classic Zinc Finger"/>
    <property type="match status" value="3"/>
</dbReference>
<dbReference type="GO" id="GO:0016607">
    <property type="term" value="C:nuclear speck"/>
    <property type="evidence" value="ECO:0007669"/>
    <property type="project" value="UniProtKB-SubCell"/>
</dbReference>
<dbReference type="InterPro" id="IPR036236">
    <property type="entry name" value="Znf_C2H2_sf"/>
</dbReference>
<dbReference type="FunFam" id="3.30.160.60:FF:000241">
    <property type="entry name" value="Wilms tumor 1-KTS isoform"/>
    <property type="match status" value="1"/>
</dbReference>
<dbReference type="GO" id="GO:0008270">
    <property type="term" value="F:zinc ion binding"/>
    <property type="evidence" value="ECO:0007669"/>
    <property type="project" value="UniProtKB-KW"/>
</dbReference>
<dbReference type="GO" id="GO:0000981">
    <property type="term" value="F:DNA-binding transcription factor activity, RNA polymerase II-specific"/>
    <property type="evidence" value="ECO:0007669"/>
    <property type="project" value="TreeGrafter"/>
</dbReference>
<dbReference type="GO" id="GO:0005737">
    <property type="term" value="C:cytoplasm"/>
    <property type="evidence" value="ECO:0007669"/>
    <property type="project" value="UniProtKB-SubCell"/>
</dbReference>
<keyword evidence="6" id="KW-0862">Zinc</keyword>
<sequence>MGSDARDLNALLPAVPAPPGGGGGGGSCALPVGSAPVGAAGAGLPALRLAPLALLHQAGARLDSADPHEDPHCGLSAFTVHFSGQFTGTGACRYGAFGAPPPSQPPPNQARMFANGPYLPTCMENQPASRSQGYSAMAFDSAPNYGHTPTHHSTQFPNHTFKHEDPLPQQSNMGEQQYPVPPPVYGCHTPSDSCAGGQTLLLRNPYNSDNLYQMASQLECVAWNPVNTLASTIKSHGTGYESEPNTPVMYSCSTQYRIHTHGMFRGLQDVRRVPGITPAIVRSSETNEAREKPYQCDFSDCGRRFSRSDQLKRHQRRHTGVKPFQCETCQRKFSRSDHLKTHTRTHTGKTSEKPFSCRWPNCQKKFARSDELVRHHNMHQRNLTKLQLVH</sequence>
<evidence type="ECO:0000256" key="2">
    <source>
        <dbReference type="ARBA" id="ARBA00022499"/>
    </source>
</evidence>
<keyword evidence="5 11" id="KW-0863">Zinc-finger</keyword>
<keyword evidence="10" id="KW-0539">Nucleus</keyword>
<name>A0A9D3LZQ8_ANGAN</name>
<feature type="domain" description="C2H2-type" evidence="12">
    <location>
        <begin position="294"/>
        <end position="323"/>
    </location>
</feature>
<dbReference type="Pfam" id="PF02165">
    <property type="entry name" value="WT1"/>
    <property type="match status" value="1"/>
</dbReference>
<evidence type="ECO:0000256" key="6">
    <source>
        <dbReference type="ARBA" id="ARBA00022833"/>
    </source>
</evidence>
<keyword evidence="3" id="KW-0479">Metal-binding</keyword>
<keyword evidence="8" id="KW-0805">Transcription regulation</keyword>
<evidence type="ECO:0000256" key="4">
    <source>
        <dbReference type="ARBA" id="ARBA00022737"/>
    </source>
</evidence>
<dbReference type="SUPFAM" id="SSF57667">
    <property type="entry name" value="beta-beta-alpha zinc fingers"/>
    <property type="match status" value="2"/>
</dbReference>
<keyword evidence="14" id="KW-1185">Reference proteome</keyword>
<evidence type="ECO:0000256" key="3">
    <source>
        <dbReference type="ARBA" id="ARBA00022723"/>
    </source>
</evidence>
<dbReference type="PROSITE" id="PS51257">
    <property type="entry name" value="PROKAR_LIPOPROTEIN"/>
    <property type="match status" value="1"/>
</dbReference>
<evidence type="ECO:0000313" key="14">
    <source>
        <dbReference type="Proteomes" id="UP001044222"/>
    </source>
</evidence>
<organism evidence="13 14">
    <name type="scientific">Anguilla anguilla</name>
    <name type="common">European freshwater eel</name>
    <name type="synonym">Muraena anguilla</name>
    <dbReference type="NCBI Taxonomy" id="7936"/>
    <lineage>
        <taxon>Eukaryota</taxon>
        <taxon>Metazoa</taxon>
        <taxon>Chordata</taxon>
        <taxon>Craniata</taxon>
        <taxon>Vertebrata</taxon>
        <taxon>Euteleostomi</taxon>
        <taxon>Actinopterygii</taxon>
        <taxon>Neopterygii</taxon>
        <taxon>Teleostei</taxon>
        <taxon>Anguilliformes</taxon>
        <taxon>Anguillidae</taxon>
        <taxon>Anguilla</taxon>
    </lineage>
</organism>
<gene>
    <name evidence="13" type="ORF">ANANG_G00211370</name>
</gene>
<evidence type="ECO:0000256" key="9">
    <source>
        <dbReference type="ARBA" id="ARBA00023163"/>
    </source>
</evidence>
<dbReference type="SMART" id="SM00355">
    <property type="entry name" value="ZnF_C2H2"/>
    <property type="match status" value="3"/>
</dbReference>
<dbReference type="PROSITE" id="PS50157">
    <property type="entry name" value="ZINC_FINGER_C2H2_2"/>
    <property type="match status" value="3"/>
</dbReference>
<protein>
    <recommendedName>
        <fullName evidence="12">C2H2-type domain-containing protein</fullName>
    </recommendedName>
</protein>
<dbReference type="Proteomes" id="UP001044222">
    <property type="component" value="Chromosome 11"/>
</dbReference>
<dbReference type="PROSITE" id="PS00028">
    <property type="entry name" value="ZINC_FINGER_C2H2_1"/>
    <property type="match status" value="3"/>
</dbReference>
<feature type="domain" description="C2H2-type" evidence="12">
    <location>
        <begin position="324"/>
        <end position="351"/>
    </location>
</feature>
<keyword evidence="2" id="KW-1017">Isopeptide bond</keyword>
<evidence type="ECO:0000256" key="5">
    <source>
        <dbReference type="ARBA" id="ARBA00022771"/>
    </source>
</evidence>
<accession>A0A9D3LZQ8</accession>
<evidence type="ECO:0000313" key="13">
    <source>
        <dbReference type="EMBL" id="KAG5839990.1"/>
    </source>
</evidence>
<dbReference type="PANTHER" id="PTHR23235">
    <property type="entry name" value="KRUEPPEL-LIKE TRANSCRIPTION FACTOR"/>
    <property type="match status" value="1"/>
</dbReference>
<evidence type="ECO:0000256" key="1">
    <source>
        <dbReference type="ARBA" id="ARBA00004324"/>
    </source>
</evidence>
<evidence type="ECO:0000256" key="7">
    <source>
        <dbReference type="ARBA" id="ARBA00022843"/>
    </source>
</evidence>
<evidence type="ECO:0000256" key="8">
    <source>
        <dbReference type="ARBA" id="ARBA00023015"/>
    </source>
</evidence>
<dbReference type="FunFam" id="3.30.160.60:FF:000303">
    <property type="entry name" value="Zinc finger protein 41"/>
    <property type="match status" value="1"/>
</dbReference>
<keyword evidence="7" id="KW-0832">Ubl conjugation</keyword>
<dbReference type="EMBL" id="JAFIRN010000011">
    <property type="protein sequence ID" value="KAG5839990.1"/>
    <property type="molecule type" value="Genomic_DNA"/>
</dbReference>
<dbReference type="InterPro" id="IPR013087">
    <property type="entry name" value="Znf_C2H2_type"/>
</dbReference>
<dbReference type="AlphaFoldDB" id="A0A9D3LZQ8"/>
<evidence type="ECO:0000259" key="12">
    <source>
        <dbReference type="PROSITE" id="PS50157"/>
    </source>
</evidence>
<dbReference type="GO" id="GO:0003723">
    <property type="term" value="F:RNA binding"/>
    <property type="evidence" value="ECO:0007669"/>
    <property type="project" value="UniProtKB-KW"/>
</dbReference>
<dbReference type="PANTHER" id="PTHR23235:SF60">
    <property type="entry name" value="STRIPE, ISOFORM D"/>
    <property type="match status" value="1"/>
</dbReference>
<dbReference type="InterPro" id="IPR000976">
    <property type="entry name" value="Wilms_tumour_N"/>
</dbReference>
<evidence type="ECO:0000256" key="10">
    <source>
        <dbReference type="ARBA" id="ARBA00023242"/>
    </source>
</evidence>
<dbReference type="Pfam" id="PF00096">
    <property type="entry name" value="zf-C2H2"/>
    <property type="match status" value="3"/>
</dbReference>
<dbReference type="FunFam" id="3.30.160.60:FF:000460">
    <property type="entry name" value="Putative zinc finger protein 740"/>
    <property type="match status" value="1"/>
</dbReference>
<feature type="domain" description="C2H2-type" evidence="12">
    <location>
        <begin position="355"/>
        <end position="384"/>
    </location>
</feature>
<reference evidence="13" key="1">
    <citation type="submission" date="2021-01" db="EMBL/GenBank/DDBJ databases">
        <title>A chromosome-scale assembly of European eel, Anguilla anguilla.</title>
        <authorList>
            <person name="Henkel C."/>
            <person name="Jong-Raadsen S.A."/>
            <person name="Dufour S."/>
            <person name="Weltzien F.-A."/>
            <person name="Palstra A.P."/>
            <person name="Pelster B."/>
            <person name="Spaink H.P."/>
            <person name="Van Den Thillart G.E."/>
            <person name="Jansen H."/>
            <person name="Zahm M."/>
            <person name="Klopp C."/>
            <person name="Cedric C."/>
            <person name="Louis A."/>
            <person name="Berthelot C."/>
            <person name="Parey E."/>
            <person name="Roest Crollius H."/>
            <person name="Montfort J."/>
            <person name="Robinson-Rechavi M."/>
            <person name="Bucao C."/>
            <person name="Bouchez O."/>
            <person name="Gislard M."/>
            <person name="Lluch J."/>
            <person name="Milhes M."/>
            <person name="Lampietro C."/>
            <person name="Lopez Roques C."/>
            <person name="Donnadieu C."/>
            <person name="Braasch I."/>
            <person name="Desvignes T."/>
            <person name="Postlethwait J."/>
            <person name="Bobe J."/>
            <person name="Guiguen Y."/>
            <person name="Dirks R."/>
        </authorList>
    </citation>
    <scope>NUCLEOTIDE SEQUENCE</scope>
    <source>
        <strain evidence="13">Tag_6206</strain>
        <tissue evidence="13">Liver</tissue>
    </source>
</reference>
<comment type="subcellular location">
    <subcellularLocation>
        <location evidence="1">Nucleus speckle</location>
    </subcellularLocation>
</comment>
<dbReference type="GO" id="GO:0000978">
    <property type="term" value="F:RNA polymerase II cis-regulatory region sequence-specific DNA binding"/>
    <property type="evidence" value="ECO:0007669"/>
    <property type="project" value="TreeGrafter"/>
</dbReference>
<evidence type="ECO:0000256" key="11">
    <source>
        <dbReference type="PROSITE-ProRule" id="PRU00042"/>
    </source>
</evidence>
<comment type="caution">
    <text evidence="13">The sequence shown here is derived from an EMBL/GenBank/DDBJ whole genome shotgun (WGS) entry which is preliminary data.</text>
</comment>